<gene>
    <name evidence="1" type="ORF">B7T07_20615</name>
</gene>
<sequence length="191" mass="21675">MSDNAKTLSSTVWAAALNSLFNDDNEQNRFFLSDAETETVSFQHPDKWPSTGQTDINWDLSVQGRDYTFSPPDNRILQPTDSEHFRPDAMVLGRALFSDLEPLLHPLFRHTADTVWEVLDTWKLSRAALHIAKGWPVSPGHLCMHEAGGFFWGEGHHRYEVLKRSGSPCFYFLAVPDEVACIDSLLAVEWL</sequence>
<accession>A0AA44Z6C6</accession>
<evidence type="ECO:0000313" key="2">
    <source>
        <dbReference type="Proteomes" id="UP000244856"/>
    </source>
</evidence>
<proteinExistence type="predicted"/>
<protein>
    <submittedName>
        <fullName evidence="1">Uncharacterized protein</fullName>
    </submittedName>
</protein>
<dbReference type="AlphaFoldDB" id="A0AA44Z6C6"/>
<reference evidence="1 2" key="1">
    <citation type="submission" date="2017-04" db="EMBL/GenBank/DDBJ databases">
        <title>Cronobacter sakazakii, ST83 Lineage Isolates.</title>
        <authorList>
            <person name="Chase H."/>
            <person name="Tall B."/>
            <person name="Gopinath G."/>
            <person name="Lehner A."/>
        </authorList>
    </citation>
    <scope>NUCLEOTIDE SEQUENCE [LARGE SCALE GENOMIC DNA]</scope>
    <source>
        <strain evidence="1 2">MOD1_Comp15</strain>
    </source>
</reference>
<dbReference type="RefSeq" id="WP_108695858.1">
    <property type="nucleotide sequence ID" value="NZ_NCTU01000023.1"/>
</dbReference>
<name>A0AA44Z6C6_CROSK</name>
<dbReference type="Proteomes" id="UP000244856">
    <property type="component" value="Unassembled WGS sequence"/>
</dbReference>
<evidence type="ECO:0000313" key="1">
    <source>
        <dbReference type="EMBL" id="PUW01494.1"/>
    </source>
</evidence>
<organism evidence="1 2">
    <name type="scientific">Cronobacter sakazakii</name>
    <name type="common">Enterobacter sakazakii</name>
    <dbReference type="NCBI Taxonomy" id="28141"/>
    <lineage>
        <taxon>Bacteria</taxon>
        <taxon>Pseudomonadati</taxon>
        <taxon>Pseudomonadota</taxon>
        <taxon>Gammaproteobacteria</taxon>
        <taxon>Enterobacterales</taxon>
        <taxon>Enterobacteriaceae</taxon>
        <taxon>Cronobacter</taxon>
    </lineage>
</organism>
<comment type="caution">
    <text evidence="1">The sequence shown here is derived from an EMBL/GenBank/DDBJ whole genome shotgun (WGS) entry which is preliminary data.</text>
</comment>
<dbReference type="EMBL" id="NCTU01000023">
    <property type="protein sequence ID" value="PUW01494.1"/>
    <property type="molecule type" value="Genomic_DNA"/>
</dbReference>